<dbReference type="EnsemblMetazoa" id="AMEC009762-RA">
    <property type="protein sequence ID" value="AMEC009762-PA"/>
    <property type="gene ID" value="AMEC009762"/>
</dbReference>
<keyword evidence="3" id="KW-1185">Reference proteome</keyword>
<dbReference type="AlphaFoldDB" id="A0A182TWV6"/>
<sequence length="305" mass="35387">MAQYYEIVQQDELKNAYQQINIDNGIQLVMGDDVQFGSQQVILSQEQPNEVQLIGGVYQTAHQIPQQQQQQQQQHHQQQHIQDANYLGQANTSMVADTYMQSPMATQQTQLQHQQQPQQQQQQQIYYTDESTGQLVQASNILPQEPLLDPQQTLHVMQTASEQQLHQPQQQQQQQQQQILHQQLTPPPQQQQQQQQHQSPVQQQQITHHPVVQVVQGIQRHGQQHIIIRQTDQSKALQGGLQQTQQQHILTHQQPTQVILQSQGTSQLIQRQQQQQQQQQPQQQQQTDQSNAQHIIYDQISLQSQ</sequence>
<feature type="region of interest" description="Disordered" evidence="1">
    <location>
        <begin position="158"/>
        <end position="203"/>
    </location>
</feature>
<proteinExistence type="predicted"/>
<evidence type="ECO:0000313" key="2">
    <source>
        <dbReference type="EnsemblMetazoa" id="AMEC009762-PA"/>
    </source>
</evidence>
<dbReference type="STRING" id="34690.A0A182TWV6"/>
<reference evidence="2" key="2">
    <citation type="submission" date="2020-05" db="UniProtKB">
        <authorList>
            <consortium name="EnsemblMetazoa"/>
        </authorList>
    </citation>
    <scope>IDENTIFICATION</scope>
    <source>
        <strain evidence="2">CM1001059</strain>
    </source>
</reference>
<protein>
    <submittedName>
        <fullName evidence="2">Uncharacterized protein</fullName>
    </submittedName>
</protein>
<dbReference type="VEuPathDB" id="VectorBase:AMEC009762"/>
<feature type="region of interest" description="Disordered" evidence="1">
    <location>
        <begin position="271"/>
        <end position="291"/>
    </location>
</feature>
<evidence type="ECO:0000256" key="1">
    <source>
        <dbReference type="SAM" id="MobiDB-lite"/>
    </source>
</evidence>
<reference evidence="3" key="1">
    <citation type="submission" date="2014-01" db="EMBL/GenBank/DDBJ databases">
        <title>The Genome Sequence of Anopheles melas CM1001059_A (V2).</title>
        <authorList>
            <consortium name="The Broad Institute Genomics Platform"/>
            <person name="Neafsey D.E."/>
            <person name="Besansky N."/>
            <person name="Howell P."/>
            <person name="Walton C."/>
            <person name="Young S.K."/>
            <person name="Zeng Q."/>
            <person name="Gargeya S."/>
            <person name="Fitzgerald M."/>
            <person name="Haas B."/>
            <person name="Abouelleil A."/>
            <person name="Allen A.W."/>
            <person name="Alvarado L."/>
            <person name="Arachchi H.M."/>
            <person name="Berlin A.M."/>
            <person name="Chapman S.B."/>
            <person name="Gainer-Dewar J."/>
            <person name="Goldberg J."/>
            <person name="Griggs A."/>
            <person name="Gujja S."/>
            <person name="Hansen M."/>
            <person name="Howarth C."/>
            <person name="Imamovic A."/>
            <person name="Ireland A."/>
            <person name="Larimer J."/>
            <person name="McCowan C."/>
            <person name="Murphy C."/>
            <person name="Pearson M."/>
            <person name="Poon T.W."/>
            <person name="Priest M."/>
            <person name="Roberts A."/>
            <person name="Saif S."/>
            <person name="Shea T."/>
            <person name="Sisk P."/>
            <person name="Sykes S."/>
            <person name="Wortman J."/>
            <person name="Nusbaum C."/>
            <person name="Birren B."/>
        </authorList>
    </citation>
    <scope>NUCLEOTIDE SEQUENCE [LARGE SCALE GENOMIC DNA]</scope>
    <source>
        <strain evidence="3">CM1001059</strain>
    </source>
</reference>
<evidence type="ECO:0000313" key="3">
    <source>
        <dbReference type="Proteomes" id="UP000075902"/>
    </source>
</evidence>
<dbReference type="Proteomes" id="UP000075902">
    <property type="component" value="Unassembled WGS sequence"/>
</dbReference>
<feature type="compositionally biased region" description="Low complexity" evidence="1">
    <location>
        <begin position="163"/>
        <end position="203"/>
    </location>
</feature>
<name>A0A182TWV6_9DIPT</name>
<organism evidence="2 3">
    <name type="scientific">Anopheles melas</name>
    <dbReference type="NCBI Taxonomy" id="34690"/>
    <lineage>
        <taxon>Eukaryota</taxon>
        <taxon>Metazoa</taxon>
        <taxon>Ecdysozoa</taxon>
        <taxon>Arthropoda</taxon>
        <taxon>Hexapoda</taxon>
        <taxon>Insecta</taxon>
        <taxon>Pterygota</taxon>
        <taxon>Neoptera</taxon>
        <taxon>Endopterygota</taxon>
        <taxon>Diptera</taxon>
        <taxon>Nematocera</taxon>
        <taxon>Culicoidea</taxon>
        <taxon>Culicidae</taxon>
        <taxon>Anophelinae</taxon>
        <taxon>Anopheles</taxon>
    </lineage>
</organism>
<accession>A0A182TWV6</accession>